<name>A0AAF3EJT8_9BILA</name>
<dbReference type="AlphaFoldDB" id="A0AAF3EJT8"/>
<feature type="domain" description="K Homology" evidence="3">
    <location>
        <begin position="13"/>
        <end position="79"/>
    </location>
</feature>
<protein>
    <recommendedName>
        <fullName evidence="3">K Homology domain-containing protein</fullName>
    </recommendedName>
</protein>
<dbReference type="InterPro" id="IPR004088">
    <property type="entry name" value="KH_dom_type_1"/>
</dbReference>
<dbReference type="GO" id="GO:0003723">
    <property type="term" value="F:RNA binding"/>
    <property type="evidence" value="ECO:0007669"/>
    <property type="project" value="UniProtKB-UniRule"/>
</dbReference>
<feature type="domain" description="K Homology" evidence="3">
    <location>
        <begin position="84"/>
        <end position="178"/>
    </location>
</feature>
<dbReference type="Gene3D" id="3.30.1370.10">
    <property type="entry name" value="K Homology domain, type 1"/>
    <property type="match status" value="2"/>
</dbReference>
<dbReference type="PROSITE" id="PS50084">
    <property type="entry name" value="KH_TYPE_1"/>
    <property type="match status" value="2"/>
</dbReference>
<evidence type="ECO:0000259" key="3">
    <source>
        <dbReference type="SMART" id="SM00322"/>
    </source>
</evidence>
<organism evidence="4 5">
    <name type="scientific">Mesorhabditis belari</name>
    <dbReference type="NCBI Taxonomy" id="2138241"/>
    <lineage>
        <taxon>Eukaryota</taxon>
        <taxon>Metazoa</taxon>
        <taxon>Ecdysozoa</taxon>
        <taxon>Nematoda</taxon>
        <taxon>Chromadorea</taxon>
        <taxon>Rhabditida</taxon>
        <taxon>Rhabditina</taxon>
        <taxon>Rhabditomorpha</taxon>
        <taxon>Rhabditoidea</taxon>
        <taxon>Rhabditidae</taxon>
        <taxon>Mesorhabditinae</taxon>
        <taxon>Mesorhabditis</taxon>
    </lineage>
</organism>
<keyword evidence="4" id="KW-1185">Reference proteome</keyword>
<dbReference type="InterPro" id="IPR004087">
    <property type="entry name" value="KH_dom"/>
</dbReference>
<sequence length="205" mass="23028">MDRKESGQNLEIFAKHIKLPLLEPSRIGAFIGPKGFNLRSIEEKYDVHLHFKPEQSLEIIGPTDKAVELGEIAVEKLVLGLFATGCSHTIAIPSKMIGFLIGSKGKTITDIRTRSGVKIEILGKREKKAEESNTAIRQENSTPANFVDENGLEFTRVIIYGDYANIRIALTMISGHLGDFGKEFVHNNTKKMEFFEHWNEVKECN</sequence>
<reference evidence="5" key="1">
    <citation type="submission" date="2024-02" db="UniProtKB">
        <authorList>
            <consortium name="WormBaseParasite"/>
        </authorList>
    </citation>
    <scope>IDENTIFICATION</scope>
</reference>
<dbReference type="SMART" id="SM00322">
    <property type="entry name" value="KH"/>
    <property type="match status" value="2"/>
</dbReference>
<evidence type="ECO:0000256" key="2">
    <source>
        <dbReference type="PROSITE-ProRule" id="PRU00117"/>
    </source>
</evidence>
<dbReference type="InterPro" id="IPR036612">
    <property type="entry name" value="KH_dom_type_1_sf"/>
</dbReference>
<dbReference type="PANTHER" id="PTHR10288">
    <property type="entry name" value="KH DOMAIN CONTAINING RNA BINDING PROTEIN"/>
    <property type="match status" value="1"/>
</dbReference>
<evidence type="ECO:0000256" key="1">
    <source>
        <dbReference type="ARBA" id="ARBA00022737"/>
    </source>
</evidence>
<keyword evidence="2" id="KW-0694">RNA-binding</keyword>
<dbReference type="Proteomes" id="UP000887575">
    <property type="component" value="Unassembled WGS sequence"/>
</dbReference>
<dbReference type="WBParaSite" id="MBELARI_LOCUS14044">
    <property type="protein sequence ID" value="MBELARI_LOCUS14044"/>
    <property type="gene ID" value="MBELARI_LOCUS14044"/>
</dbReference>
<dbReference type="Pfam" id="PF00013">
    <property type="entry name" value="KH_1"/>
    <property type="match status" value="2"/>
</dbReference>
<accession>A0AAF3EJT8</accession>
<dbReference type="SUPFAM" id="SSF54791">
    <property type="entry name" value="Eukaryotic type KH-domain (KH-domain type I)"/>
    <property type="match status" value="2"/>
</dbReference>
<keyword evidence="1" id="KW-0677">Repeat</keyword>
<evidence type="ECO:0000313" key="4">
    <source>
        <dbReference type="Proteomes" id="UP000887575"/>
    </source>
</evidence>
<evidence type="ECO:0000313" key="5">
    <source>
        <dbReference type="WBParaSite" id="MBELARI_LOCUS14044"/>
    </source>
</evidence>
<proteinExistence type="predicted"/>